<feature type="region of interest" description="Disordered" evidence="1">
    <location>
        <begin position="27"/>
        <end position="76"/>
    </location>
</feature>
<proteinExistence type="predicted"/>
<dbReference type="EMBL" id="BPLR01017144">
    <property type="protein sequence ID" value="GIY89030.1"/>
    <property type="molecule type" value="Genomic_DNA"/>
</dbReference>
<feature type="compositionally biased region" description="Polar residues" evidence="1">
    <location>
        <begin position="27"/>
        <end position="38"/>
    </location>
</feature>
<name>A0AAV4X4C2_CAEEX</name>
<evidence type="ECO:0000313" key="3">
    <source>
        <dbReference type="Proteomes" id="UP001054945"/>
    </source>
</evidence>
<keyword evidence="3" id="KW-1185">Reference proteome</keyword>
<comment type="caution">
    <text evidence="2">The sequence shown here is derived from an EMBL/GenBank/DDBJ whole genome shotgun (WGS) entry which is preliminary data.</text>
</comment>
<protein>
    <submittedName>
        <fullName evidence="2">Uncharacterized protein</fullName>
    </submittedName>
</protein>
<reference evidence="2 3" key="1">
    <citation type="submission" date="2021-06" db="EMBL/GenBank/DDBJ databases">
        <title>Caerostris extrusa draft genome.</title>
        <authorList>
            <person name="Kono N."/>
            <person name="Arakawa K."/>
        </authorList>
    </citation>
    <scope>NUCLEOTIDE SEQUENCE [LARGE SCALE GENOMIC DNA]</scope>
</reference>
<evidence type="ECO:0000256" key="1">
    <source>
        <dbReference type="SAM" id="MobiDB-lite"/>
    </source>
</evidence>
<dbReference type="Proteomes" id="UP001054945">
    <property type="component" value="Unassembled WGS sequence"/>
</dbReference>
<sequence>MIPYYTNHVESRGKKLAFGKTTSWISGTSYGLKQSGPPSRSPGKIQPQNHIPEGASLREPPPARQRNGRMQNEQVN</sequence>
<evidence type="ECO:0000313" key="2">
    <source>
        <dbReference type="EMBL" id="GIY89030.1"/>
    </source>
</evidence>
<organism evidence="2 3">
    <name type="scientific">Caerostris extrusa</name>
    <name type="common">Bark spider</name>
    <name type="synonym">Caerostris bankana</name>
    <dbReference type="NCBI Taxonomy" id="172846"/>
    <lineage>
        <taxon>Eukaryota</taxon>
        <taxon>Metazoa</taxon>
        <taxon>Ecdysozoa</taxon>
        <taxon>Arthropoda</taxon>
        <taxon>Chelicerata</taxon>
        <taxon>Arachnida</taxon>
        <taxon>Araneae</taxon>
        <taxon>Araneomorphae</taxon>
        <taxon>Entelegynae</taxon>
        <taxon>Araneoidea</taxon>
        <taxon>Araneidae</taxon>
        <taxon>Caerostris</taxon>
    </lineage>
</organism>
<gene>
    <name evidence="2" type="ORF">CEXT_365711</name>
</gene>
<dbReference type="AlphaFoldDB" id="A0AAV4X4C2"/>
<accession>A0AAV4X4C2</accession>